<evidence type="ECO:0000313" key="4">
    <source>
        <dbReference type="EMBL" id="BCO08261.1"/>
    </source>
</evidence>
<evidence type="ECO:0000256" key="1">
    <source>
        <dbReference type="SAM" id="MobiDB-lite"/>
    </source>
</evidence>
<dbReference type="InterPro" id="IPR054353">
    <property type="entry name" value="IstA-like_C"/>
</dbReference>
<proteinExistence type="predicted"/>
<dbReference type="PROSITE" id="PS50994">
    <property type="entry name" value="INTEGRASE"/>
    <property type="match status" value="1"/>
</dbReference>
<dbReference type="PANTHER" id="PTHR35004">
    <property type="entry name" value="TRANSPOSASE RV3428C-RELATED"/>
    <property type="match status" value="1"/>
</dbReference>
<dbReference type="PROSITE" id="PS50532">
    <property type="entry name" value="HTH_IS408"/>
    <property type="match status" value="1"/>
</dbReference>
<protein>
    <submittedName>
        <fullName evidence="4">Integrase</fullName>
    </submittedName>
</protein>
<dbReference type="AlphaFoldDB" id="A0A915XKH0"/>
<dbReference type="KEGG" id="ddu:GF1_06370"/>
<organism evidence="4 5">
    <name type="scientific">Desulfolithobacter dissulfuricans</name>
    <dbReference type="NCBI Taxonomy" id="2795293"/>
    <lineage>
        <taxon>Bacteria</taxon>
        <taxon>Pseudomonadati</taxon>
        <taxon>Thermodesulfobacteriota</taxon>
        <taxon>Desulfobulbia</taxon>
        <taxon>Desulfobulbales</taxon>
        <taxon>Desulfobulbaceae</taxon>
        <taxon>Desulfolithobacter</taxon>
    </lineage>
</organism>
<accession>A0A915XKH0</accession>
<evidence type="ECO:0000313" key="5">
    <source>
        <dbReference type="Proteomes" id="UP001063350"/>
    </source>
</evidence>
<name>A0A915XKH0_9BACT</name>
<feature type="domain" description="Integrase catalytic" evidence="3">
    <location>
        <begin position="129"/>
        <end position="311"/>
    </location>
</feature>
<reference evidence="4" key="1">
    <citation type="submission" date="2020-12" db="EMBL/GenBank/DDBJ databases">
        <title>Desulfobium dissulfuricans gen. nov., sp. nov., a novel mesophilic, sulfate-reducing bacterium isolated from a deep-sea hydrothermal vent.</title>
        <authorList>
            <person name="Hashimoto Y."/>
            <person name="Tame A."/>
            <person name="Sawayama S."/>
            <person name="Miyazaki J."/>
            <person name="Takai K."/>
            <person name="Nakagawa S."/>
        </authorList>
    </citation>
    <scope>NUCLEOTIDE SEQUENCE</scope>
    <source>
        <strain evidence="4">GF1</strain>
    </source>
</reference>
<evidence type="ECO:0000259" key="2">
    <source>
        <dbReference type="PROSITE" id="PS50532"/>
    </source>
</evidence>
<dbReference type="EMBL" id="AP024233">
    <property type="protein sequence ID" value="BCO08261.1"/>
    <property type="molecule type" value="Genomic_DNA"/>
</dbReference>
<dbReference type="GO" id="GO:0015074">
    <property type="term" value="P:DNA integration"/>
    <property type="evidence" value="ECO:0007669"/>
    <property type="project" value="InterPro"/>
</dbReference>
<dbReference type="Pfam" id="PF22483">
    <property type="entry name" value="Mu-transpos_C_2"/>
    <property type="match status" value="1"/>
</dbReference>
<dbReference type="NCBIfam" id="NF033546">
    <property type="entry name" value="transpos_IS21"/>
    <property type="match status" value="1"/>
</dbReference>
<dbReference type="PANTHER" id="PTHR35004:SF8">
    <property type="entry name" value="TRANSPOSASE RV3428C-RELATED"/>
    <property type="match status" value="1"/>
</dbReference>
<sequence length="510" mass="58778">MRKIREVLRLKYECNRSNRDIGHSCGIGSSTVSDYLQRARMAGLEWPLPDRLDDTALEQRLFPPTIPRNSSRPIPDFQEVHKELQSRKGVTLNLLWQEYKEQHPDGYQYSWFCHGYRDWAVRLDVAMRHEHRAGEKLFVDYAGQTVDIVDAATGAVSKAQVFVAVLGASSYTYAEATATQGLEDWIGSHVRAFSFYGGVPEAVIPDNLKSGVSKPNRYEPDINPTYNDLARHYQTVILPARVRKPRDKAKAENGVLLVERWILARLRKHTFFSLDELNLEIKRLLRDLNEKPFQKLPGSRKSRFEELDRPALKPLPAAVYELAQWKRATVHIDYHVEVEKHYYSVPYTLVKKKLDVRYTASTVECFYRNKRVACHLRDDRAGRHTTIKEHMPVSHQRYLDWTPDRFRRWAAKIGPQTLVLTETMLVKRGHPQQAYRSLLGILRLGKSYGDKRLEAACGRALHINAFSYRSIESILKNGLDQKPLPGTSRETTPVKHDNIRGAGYYTSTSH</sequence>
<feature type="region of interest" description="Disordered" evidence="1">
    <location>
        <begin position="481"/>
        <end position="510"/>
    </location>
</feature>
<gene>
    <name evidence="4" type="ORF">GF1_06370</name>
</gene>
<evidence type="ECO:0000259" key="3">
    <source>
        <dbReference type="PROSITE" id="PS50994"/>
    </source>
</evidence>
<feature type="domain" description="HTH IS408-type" evidence="2">
    <location>
        <begin position="4"/>
        <end position="84"/>
    </location>
</feature>
<dbReference type="InterPro" id="IPR017895">
    <property type="entry name" value="HTH_IS408/IS1162_type"/>
</dbReference>
<dbReference type="Proteomes" id="UP001063350">
    <property type="component" value="Chromosome"/>
</dbReference>
<dbReference type="InterPro" id="IPR001584">
    <property type="entry name" value="Integrase_cat-core"/>
</dbReference>
<keyword evidence="5" id="KW-1185">Reference proteome</keyword>